<dbReference type="GeneTree" id="ENSGT00940000160694"/>
<reference evidence="7" key="1">
    <citation type="journal article" date="2006" name="Science">
        <title>Ancient noncoding elements conserved in the human genome.</title>
        <authorList>
            <person name="Venkatesh B."/>
            <person name="Kirkness E.F."/>
            <person name="Loh Y.H."/>
            <person name="Halpern A.L."/>
            <person name="Lee A.P."/>
            <person name="Johnson J."/>
            <person name="Dandona N."/>
            <person name="Viswanathan L.D."/>
            <person name="Tay A."/>
            <person name="Venter J.C."/>
            <person name="Strausberg R.L."/>
            <person name="Brenner S."/>
        </authorList>
    </citation>
    <scope>NUCLEOTIDE SEQUENCE [LARGE SCALE GENOMIC DNA]</scope>
</reference>
<dbReference type="PANTHER" id="PTHR43788:SF16">
    <property type="entry name" value="HELICASE WITH ZINC FINGER 2"/>
    <property type="match status" value="1"/>
</dbReference>
<keyword evidence="2" id="KW-0378">Hydrolase</keyword>
<dbReference type="SUPFAM" id="SSF52540">
    <property type="entry name" value="P-loop containing nucleoside triphosphate hydrolases"/>
    <property type="match status" value="1"/>
</dbReference>
<evidence type="ECO:0000256" key="1">
    <source>
        <dbReference type="ARBA" id="ARBA00022741"/>
    </source>
</evidence>
<proteinExistence type="predicted"/>
<evidence type="ECO:0000256" key="4">
    <source>
        <dbReference type="ARBA" id="ARBA00022840"/>
    </source>
</evidence>
<dbReference type="Proteomes" id="UP000314986">
    <property type="component" value="Unassembled WGS sequence"/>
</dbReference>
<reference evidence="6" key="5">
    <citation type="submission" date="2025-09" db="UniProtKB">
        <authorList>
            <consortium name="Ensembl"/>
        </authorList>
    </citation>
    <scope>IDENTIFICATION</scope>
</reference>
<sequence>MLRFDLFAYRYNQLVHEAQVNEIKNHNIILCTCTTAARPLIKENTNFFQCIVDDSEACTEPECLIPIVSSNAKQVVLIGDHKQSRPDVKSELAKNLGLGMSIFERYVSDALMLNVQYQMVCKGFTFTMIILRYLHKISNVYLKTHNSKYYEQKCFMAISKIRMIQQILLKF</sequence>
<evidence type="ECO:0000256" key="2">
    <source>
        <dbReference type="ARBA" id="ARBA00022801"/>
    </source>
</evidence>
<reference evidence="6" key="4">
    <citation type="submission" date="2025-08" db="UniProtKB">
        <authorList>
            <consortium name="Ensembl"/>
        </authorList>
    </citation>
    <scope>IDENTIFICATION</scope>
</reference>
<dbReference type="STRING" id="7868.ENSCMIP00000048192"/>
<evidence type="ECO:0000259" key="5">
    <source>
        <dbReference type="Pfam" id="PF13086"/>
    </source>
</evidence>
<protein>
    <recommendedName>
        <fullName evidence="5">DNA2/NAM7 helicase helicase domain-containing protein</fullName>
    </recommendedName>
</protein>
<dbReference type="GO" id="GO:0043139">
    <property type="term" value="F:5'-3' DNA helicase activity"/>
    <property type="evidence" value="ECO:0007669"/>
    <property type="project" value="TreeGrafter"/>
</dbReference>
<reference evidence="7" key="2">
    <citation type="journal article" date="2007" name="PLoS Biol.">
        <title>Survey sequencing and comparative analysis of the elephant shark (Callorhinchus milii) genome.</title>
        <authorList>
            <person name="Venkatesh B."/>
            <person name="Kirkness E.F."/>
            <person name="Loh Y.H."/>
            <person name="Halpern A.L."/>
            <person name="Lee A.P."/>
            <person name="Johnson J."/>
            <person name="Dandona N."/>
            <person name="Viswanathan L.D."/>
            <person name="Tay A."/>
            <person name="Venter J.C."/>
            <person name="Strausberg R.L."/>
            <person name="Brenner S."/>
        </authorList>
    </citation>
    <scope>NUCLEOTIDE SEQUENCE [LARGE SCALE GENOMIC DNA]</scope>
</reference>
<keyword evidence="4" id="KW-0067">ATP-binding</keyword>
<dbReference type="GO" id="GO:0016787">
    <property type="term" value="F:hydrolase activity"/>
    <property type="evidence" value="ECO:0007669"/>
    <property type="project" value="UniProtKB-KW"/>
</dbReference>
<dbReference type="InterPro" id="IPR041677">
    <property type="entry name" value="DNA2/NAM7_AAA_11"/>
</dbReference>
<dbReference type="Pfam" id="PF13086">
    <property type="entry name" value="AAA_11"/>
    <property type="match status" value="1"/>
</dbReference>
<evidence type="ECO:0000256" key="3">
    <source>
        <dbReference type="ARBA" id="ARBA00022806"/>
    </source>
</evidence>
<keyword evidence="1" id="KW-0547">Nucleotide-binding</keyword>
<dbReference type="GO" id="GO:0005524">
    <property type="term" value="F:ATP binding"/>
    <property type="evidence" value="ECO:0007669"/>
    <property type="project" value="UniProtKB-KW"/>
</dbReference>
<dbReference type="InterPro" id="IPR050534">
    <property type="entry name" value="Coronavir_polyprotein_1ab"/>
</dbReference>
<evidence type="ECO:0000313" key="7">
    <source>
        <dbReference type="Proteomes" id="UP000314986"/>
    </source>
</evidence>
<dbReference type="InParanoid" id="A0A4W3JYX7"/>
<feature type="domain" description="DNA2/NAM7 helicase helicase" evidence="5">
    <location>
        <begin position="13"/>
        <end position="91"/>
    </location>
</feature>
<keyword evidence="7" id="KW-1185">Reference proteome</keyword>
<dbReference type="InterPro" id="IPR027417">
    <property type="entry name" value="P-loop_NTPase"/>
</dbReference>
<dbReference type="PANTHER" id="PTHR43788">
    <property type="entry name" value="DNA2/NAM7 HELICASE FAMILY MEMBER"/>
    <property type="match status" value="1"/>
</dbReference>
<organism evidence="6 7">
    <name type="scientific">Callorhinchus milii</name>
    <name type="common">Ghost shark</name>
    <dbReference type="NCBI Taxonomy" id="7868"/>
    <lineage>
        <taxon>Eukaryota</taxon>
        <taxon>Metazoa</taxon>
        <taxon>Chordata</taxon>
        <taxon>Craniata</taxon>
        <taxon>Vertebrata</taxon>
        <taxon>Chondrichthyes</taxon>
        <taxon>Holocephali</taxon>
        <taxon>Chimaeriformes</taxon>
        <taxon>Callorhinchidae</taxon>
        <taxon>Callorhinchus</taxon>
    </lineage>
</organism>
<name>A0A4W3JYX7_CALMI</name>
<keyword evidence="3" id="KW-0347">Helicase</keyword>
<evidence type="ECO:0000313" key="6">
    <source>
        <dbReference type="Ensembl" id="ENSCMIP00000048192.1"/>
    </source>
</evidence>
<dbReference type="Ensembl" id="ENSCMIT00000048866.1">
    <property type="protein sequence ID" value="ENSCMIP00000048192.1"/>
    <property type="gene ID" value="ENSCMIG00000019710.1"/>
</dbReference>
<accession>A0A4W3JYX7</accession>
<dbReference type="Gene3D" id="3.40.50.300">
    <property type="entry name" value="P-loop containing nucleotide triphosphate hydrolases"/>
    <property type="match status" value="1"/>
</dbReference>
<reference evidence="7" key="3">
    <citation type="journal article" date="2014" name="Nature">
        <title>Elephant shark genome provides unique insights into gnathostome evolution.</title>
        <authorList>
            <consortium name="International Elephant Shark Genome Sequencing Consortium"/>
            <person name="Venkatesh B."/>
            <person name="Lee A.P."/>
            <person name="Ravi V."/>
            <person name="Maurya A.K."/>
            <person name="Lian M.M."/>
            <person name="Swann J.B."/>
            <person name="Ohta Y."/>
            <person name="Flajnik M.F."/>
            <person name="Sutoh Y."/>
            <person name="Kasahara M."/>
            <person name="Hoon S."/>
            <person name="Gangu V."/>
            <person name="Roy S.W."/>
            <person name="Irimia M."/>
            <person name="Korzh V."/>
            <person name="Kondrychyn I."/>
            <person name="Lim Z.W."/>
            <person name="Tay B.H."/>
            <person name="Tohari S."/>
            <person name="Kong K.W."/>
            <person name="Ho S."/>
            <person name="Lorente-Galdos B."/>
            <person name="Quilez J."/>
            <person name="Marques-Bonet T."/>
            <person name="Raney B.J."/>
            <person name="Ingham P.W."/>
            <person name="Tay A."/>
            <person name="Hillier L.W."/>
            <person name="Minx P."/>
            <person name="Boehm T."/>
            <person name="Wilson R.K."/>
            <person name="Brenner S."/>
            <person name="Warren W.C."/>
        </authorList>
    </citation>
    <scope>NUCLEOTIDE SEQUENCE [LARGE SCALE GENOMIC DNA]</scope>
</reference>
<dbReference type="AlphaFoldDB" id="A0A4W3JYX7"/>